<evidence type="ECO:0000256" key="1">
    <source>
        <dbReference type="SAM" id="MobiDB-lite"/>
    </source>
</evidence>
<sequence length="30" mass="3336">MNNQWNQNIHTKEAESATSAEDSPGEYLGL</sequence>
<evidence type="ECO:0000313" key="2">
    <source>
        <dbReference type="EMBL" id="OPX47287.1"/>
    </source>
</evidence>
<protein>
    <submittedName>
        <fullName evidence="2">Uncharacterized protein</fullName>
    </submittedName>
</protein>
<gene>
    <name evidence="2" type="ORF">CLTHE_18500</name>
</gene>
<evidence type="ECO:0000313" key="3">
    <source>
        <dbReference type="Proteomes" id="UP000191448"/>
    </source>
</evidence>
<comment type="caution">
    <text evidence="2">The sequence shown here is derived from an EMBL/GenBank/DDBJ whole genome shotgun (WGS) entry which is preliminary data.</text>
</comment>
<name>A0A1V4STR7_9CLOT</name>
<feature type="region of interest" description="Disordered" evidence="1">
    <location>
        <begin position="1"/>
        <end position="30"/>
    </location>
</feature>
<proteinExistence type="predicted"/>
<dbReference type="AlphaFoldDB" id="A0A1V4STR7"/>
<accession>A0A1V4STR7</accession>
<organism evidence="2 3">
    <name type="scientific">Clostridium thermobutyricum DSM 4928</name>
    <dbReference type="NCBI Taxonomy" id="1121339"/>
    <lineage>
        <taxon>Bacteria</taxon>
        <taxon>Bacillati</taxon>
        <taxon>Bacillota</taxon>
        <taxon>Clostridia</taxon>
        <taxon>Eubacteriales</taxon>
        <taxon>Clostridiaceae</taxon>
        <taxon>Clostridium</taxon>
    </lineage>
</organism>
<dbReference type="Proteomes" id="UP000191448">
    <property type="component" value="Unassembled WGS sequence"/>
</dbReference>
<reference evidence="2 3" key="1">
    <citation type="submission" date="2016-02" db="EMBL/GenBank/DDBJ databases">
        <title>Genome sequence of Clostridium thermobutyricum DSM 4928.</title>
        <authorList>
            <person name="Poehlein A."/>
            <person name="Daniel R."/>
        </authorList>
    </citation>
    <scope>NUCLEOTIDE SEQUENCE [LARGE SCALE GENOMIC DNA]</scope>
    <source>
        <strain evidence="2 3">DSM 4928</strain>
    </source>
</reference>
<dbReference type="EMBL" id="LTAY01000048">
    <property type="protein sequence ID" value="OPX47287.1"/>
    <property type="molecule type" value="Genomic_DNA"/>
</dbReference>